<dbReference type="GO" id="GO:0043190">
    <property type="term" value="C:ATP-binding cassette (ABC) transporter complex"/>
    <property type="evidence" value="ECO:0007669"/>
    <property type="project" value="InterPro"/>
</dbReference>
<dbReference type="GO" id="GO:0022857">
    <property type="term" value="F:transmembrane transporter activity"/>
    <property type="evidence" value="ECO:0007669"/>
    <property type="project" value="InterPro"/>
</dbReference>
<gene>
    <name evidence="3" type="ORF">IV66_GL001095</name>
</gene>
<protein>
    <submittedName>
        <fullName evidence="3">Glycine betaine carnitine choline ABC transporter substrate-binding protein</fullName>
    </submittedName>
</protein>
<dbReference type="AlphaFoldDB" id="A0A0R2L1U0"/>
<comment type="caution">
    <text evidence="3">The sequence shown here is derived from an EMBL/GenBank/DDBJ whole genome shotgun (WGS) entry which is preliminary data.</text>
</comment>
<proteinExistence type="predicted"/>
<dbReference type="Proteomes" id="UP000051886">
    <property type="component" value="Unassembled WGS sequence"/>
</dbReference>
<reference evidence="3 4" key="1">
    <citation type="journal article" date="2015" name="Genome Announc.">
        <title>Expanding the biotechnology potential of lactobacilli through comparative genomics of 213 strains and associated genera.</title>
        <authorList>
            <person name="Sun Z."/>
            <person name="Harris H.M."/>
            <person name="McCann A."/>
            <person name="Guo C."/>
            <person name="Argimon S."/>
            <person name="Zhang W."/>
            <person name="Yang X."/>
            <person name="Jeffery I.B."/>
            <person name="Cooney J.C."/>
            <person name="Kagawa T.F."/>
            <person name="Liu W."/>
            <person name="Song Y."/>
            <person name="Salvetti E."/>
            <person name="Wrobel A."/>
            <person name="Rasinkangas P."/>
            <person name="Parkhill J."/>
            <person name="Rea M.C."/>
            <person name="O'Sullivan O."/>
            <person name="Ritari J."/>
            <person name="Douillard F.P."/>
            <person name="Paul Ross R."/>
            <person name="Yang R."/>
            <person name="Briner A.E."/>
            <person name="Felis G.E."/>
            <person name="de Vos W.M."/>
            <person name="Barrangou R."/>
            <person name="Klaenhammer T.R."/>
            <person name="Caufield P.W."/>
            <person name="Cui Y."/>
            <person name="Zhang H."/>
            <person name="O'Toole P.W."/>
        </authorList>
    </citation>
    <scope>NUCLEOTIDE SEQUENCE [LARGE SCALE GENOMIC DNA]</scope>
    <source>
        <strain evidence="3 4">NBRC 103219</strain>
    </source>
</reference>
<name>A0A0R2L1U0_9LACO</name>
<dbReference type="Gene3D" id="3.40.190.120">
    <property type="entry name" value="Osmoprotection protein (prox), domain 2"/>
    <property type="match status" value="1"/>
</dbReference>
<feature type="transmembrane region" description="Helical" evidence="1">
    <location>
        <begin position="12"/>
        <end position="32"/>
    </location>
</feature>
<sequence>MLGNLTQSFKKIIVFSLCGLLVLVGGCSFPGLSGTGTSDKNVRIASVTSTESQIIANIISELITHETDYSTSLVNNLGSSSVSQAALQRNDADVMATSYTGTDLTGTLGLPPEKDPKKATKIVNRELKKRYDQVRYPSMGFADTYAFMVTQETAKKYNLNKVSDMGDHAKEMKAGVDSSWMNRKGDGYKEFAAEYGFDFQRVYPMQLGLVYSAVEQGKMNAVLGYSTDGRIKSYNLKVLDDDKRFFPPYDSSLVVNGKFLRDHPDLEKLLHRLDDKIDLKQMQTLNYQVDNNLMEPSVAARQFLQKNNYFRGADQ</sequence>
<feature type="domain" description="ABC-type glycine betaine transport system substrate-binding" evidence="2">
    <location>
        <begin position="40"/>
        <end position="306"/>
    </location>
</feature>
<dbReference type="OrthoDB" id="9801163at2"/>
<dbReference type="CDD" id="cd13608">
    <property type="entry name" value="PBP2_OpuCC_like"/>
    <property type="match status" value="1"/>
</dbReference>
<dbReference type="PATRIC" id="fig|449659.4.peg.1105"/>
<dbReference type="SUPFAM" id="SSF53850">
    <property type="entry name" value="Periplasmic binding protein-like II"/>
    <property type="match status" value="1"/>
</dbReference>
<dbReference type="Pfam" id="PF04069">
    <property type="entry name" value="OpuAC"/>
    <property type="match status" value="1"/>
</dbReference>
<evidence type="ECO:0000313" key="4">
    <source>
        <dbReference type="Proteomes" id="UP000051886"/>
    </source>
</evidence>
<keyword evidence="1" id="KW-0812">Transmembrane</keyword>
<accession>A0A0R2L1U0</accession>
<keyword evidence="1" id="KW-1133">Transmembrane helix</keyword>
<keyword evidence="4" id="KW-1185">Reference proteome</keyword>
<dbReference type="Gene3D" id="3.40.190.10">
    <property type="entry name" value="Periplasmic binding protein-like II"/>
    <property type="match status" value="1"/>
</dbReference>
<dbReference type="STRING" id="449659.IV66_GL001095"/>
<organism evidence="3 4">
    <name type="scientific">Ligilactobacillus pobuzihii</name>
    <dbReference type="NCBI Taxonomy" id="449659"/>
    <lineage>
        <taxon>Bacteria</taxon>
        <taxon>Bacillati</taxon>
        <taxon>Bacillota</taxon>
        <taxon>Bacilli</taxon>
        <taxon>Lactobacillales</taxon>
        <taxon>Lactobacillaceae</taxon>
        <taxon>Ligilactobacillus</taxon>
    </lineage>
</organism>
<dbReference type="InterPro" id="IPR007210">
    <property type="entry name" value="ABC_Gly_betaine_transp_sub-bd"/>
</dbReference>
<evidence type="ECO:0000256" key="1">
    <source>
        <dbReference type="SAM" id="Phobius"/>
    </source>
</evidence>
<evidence type="ECO:0000313" key="3">
    <source>
        <dbReference type="EMBL" id="KRN95646.1"/>
    </source>
</evidence>
<dbReference type="EMBL" id="JQCN01000070">
    <property type="protein sequence ID" value="KRN95646.1"/>
    <property type="molecule type" value="Genomic_DNA"/>
</dbReference>
<keyword evidence="1" id="KW-0472">Membrane</keyword>
<evidence type="ECO:0000259" key="2">
    <source>
        <dbReference type="Pfam" id="PF04069"/>
    </source>
</evidence>
<dbReference type="RefSeq" id="WP_017868535.1">
    <property type="nucleotide sequence ID" value="NZ_BJYB01000008.1"/>
</dbReference>